<comment type="caution">
    <text evidence="1">The sequence shown here is derived from an EMBL/GenBank/DDBJ whole genome shotgun (WGS) entry which is preliminary data.</text>
</comment>
<name>A0A1F6BEY8_9BACT</name>
<gene>
    <name evidence="1" type="ORF">A2363_02880</name>
</gene>
<protein>
    <submittedName>
        <fullName evidence="1">Uncharacterized protein</fullName>
    </submittedName>
</protein>
<dbReference type="Proteomes" id="UP000176186">
    <property type="component" value="Unassembled WGS sequence"/>
</dbReference>
<dbReference type="EMBL" id="MFKE01000016">
    <property type="protein sequence ID" value="OGG35332.1"/>
    <property type="molecule type" value="Genomic_DNA"/>
</dbReference>
<reference evidence="1 2" key="1">
    <citation type="journal article" date="2016" name="Nat. Commun.">
        <title>Thousands of microbial genomes shed light on interconnected biogeochemical processes in an aquifer system.</title>
        <authorList>
            <person name="Anantharaman K."/>
            <person name="Brown C.T."/>
            <person name="Hug L.A."/>
            <person name="Sharon I."/>
            <person name="Castelle C.J."/>
            <person name="Probst A.J."/>
            <person name="Thomas B.C."/>
            <person name="Singh A."/>
            <person name="Wilkins M.J."/>
            <person name="Karaoz U."/>
            <person name="Brodie E.L."/>
            <person name="Williams K.H."/>
            <person name="Hubbard S.S."/>
            <person name="Banfield J.F."/>
        </authorList>
    </citation>
    <scope>NUCLEOTIDE SEQUENCE [LARGE SCALE GENOMIC DNA]</scope>
</reference>
<accession>A0A1F6BEY8</accession>
<evidence type="ECO:0000313" key="2">
    <source>
        <dbReference type="Proteomes" id="UP000176186"/>
    </source>
</evidence>
<dbReference type="AlphaFoldDB" id="A0A1F6BEY8"/>
<evidence type="ECO:0000313" key="1">
    <source>
        <dbReference type="EMBL" id="OGG35332.1"/>
    </source>
</evidence>
<sequence>MNESLELLRENGQTDLVQDIEYKIDTAREMGKSMGQHLQEILNKLEFDPGLIATNGAISFDIYFGNEIEAINRFHPKKFIVSEDPQPTEWERRANGDIASYKDLVIQTLGKGINFEYVDKSLKGAISTLENSGTHDYGLVTWLNIWPVGVDSEVITDFIIKTSKFLASNGLILISDQGDPSGRVKKIFADLSNRGIQGYKIEGFTSLMNNRGGGAGEHFLAVRKTSAE</sequence>
<organism evidence="1 2">
    <name type="scientific">Candidatus Gottesmanbacteria bacterium RIFOXYB1_FULL_47_11</name>
    <dbReference type="NCBI Taxonomy" id="1798401"/>
    <lineage>
        <taxon>Bacteria</taxon>
        <taxon>Candidatus Gottesmaniibacteriota</taxon>
    </lineage>
</organism>
<proteinExistence type="predicted"/>